<dbReference type="InterPro" id="IPR013083">
    <property type="entry name" value="Znf_RING/FYVE/PHD"/>
</dbReference>
<dbReference type="GeneTree" id="ENSGT01150000286922"/>
<dbReference type="Pfam" id="PF15227">
    <property type="entry name" value="zf-C3HC4_4"/>
    <property type="match status" value="1"/>
</dbReference>
<dbReference type="Proteomes" id="UP000265000">
    <property type="component" value="Unplaced"/>
</dbReference>
<protein>
    <recommendedName>
        <fullName evidence="5">RING-type domain-containing protein</fullName>
    </recommendedName>
</protein>
<dbReference type="InterPro" id="IPR017907">
    <property type="entry name" value="Znf_RING_CS"/>
</dbReference>
<evidence type="ECO:0000256" key="3">
    <source>
        <dbReference type="ARBA" id="ARBA00022833"/>
    </source>
</evidence>
<keyword evidence="2 4" id="KW-0863">Zinc-finger</keyword>
<evidence type="ECO:0000259" key="5">
    <source>
        <dbReference type="PROSITE" id="PS50089"/>
    </source>
</evidence>
<dbReference type="GO" id="GO:0008270">
    <property type="term" value="F:zinc ion binding"/>
    <property type="evidence" value="ECO:0007669"/>
    <property type="project" value="UniProtKB-KW"/>
</dbReference>
<dbReference type="InterPro" id="IPR051051">
    <property type="entry name" value="E3_ubiq-ligase_TRIM/RNF"/>
</dbReference>
<dbReference type="Ensembl" id="ENSFHET00000026318.1">
    <property type="protein sequence ID" value="ENSFHEP00000017594.1"/>
    <property type="gene ID" value="ENSFHEG00000019331.1"/>
</dbReference>
<evidence type="ECO:0000313" key="7">
    <source>
        <dbReference type="Proteomes" id="UP000265000"/>
    </source>
</evidence>
<sequence>MEQQTSNLEREKISCSICLDVLKDPAAIRCGHSFCINCIKEHWNGEDPRGTHSCPHFRKTFRRRPDLKKTEGCKYLVLSPVPALWVPEQDP</sequence>
<keyword evidence="7" id="KW-1185">Reference proteome</keyword>
<accession>A0A3Q2PWE4</accession>
<evidence type="ECO:0000256" key="2">
    <source>
        <dbReference type="ARBA" id="ARBA00022771"/>
    </source>
</evidence>
<evidence type="ECO:0000256" key="4">
    <source>
        <dbReference type="PROSITE-ProRule" id="PRU00175"/>
    </source>
</evidence>
<dbReference type="PROSITE" id="PS50089">
    <property type="entry name" value="ZF_RING_2"/>
    <property type="match status" value="1"/>
</dbReference>
<dbReference type="PANTHER" id="PTHR25465:SF14">
    <property type="entry name" value="E3 UBIQUITIN-PROTEIN LIGASE TRIM65"/>
    <property type="match status" value="1"/>
</dbReference>
<keyword evidence="1" id="KW-0479">Metal-binding</keyword>
<dbReference type="SMART" id="SM00184">
    <property type="entry name" value="RING"/>
    <property type="match status" value="1"/>
</dbReference>
<reference evidence="6" key="2">
    <citation type="submission" date="2025-09" db="UniProtKB">
        <authorList>
            <consortium name="Ensembl"/>
        </authorList>
    </citation>
    <scope>IDENTIFICATION</scope>
</reference>
<dbReference type="Gene3D" id="3.30.40.10">
    <property type="entry name" value="Zinc/RING finger domain, C3HC4 (zinc finger)"/>
    <property type="match status" value="1"/>
</dbReference>
<organism evidence="6 7">
    <name type="scientific">Fundulus heteroclitus</name>
    <name type="common">Killifish</name>
    <name type="synonym">Mummichog</name>
    <dbReference type="NCBI Taxonomy" id="8078"/>
    <lineage>
        <taxon>Eukaryota</taxon>
        <taxon>Metazoa</taxon>
        <taxon>Chordata</taxon>
        <taxon>Craniata</taxon>
        <taxon>Vertebrata</taxon>
        <taxon>Euteleostomi</taxon>
        <taxon>Actinopterygii</taxon>
        <taxon>Neopterygii</taxon>
        <taxon>Teleostei</taxon>
        <taxon>Neoteleostei</taxon>
        <taxon>Acanthomorphata</taxon>
        <taxon>Ovalentaria</taxon>
        <taxon>Atherinomorphae</taxon>
        <taxon>Cyprinodontiformes</taxon>
        <taxon>Fundulidae</taxon>
        <taxon>Fundulus</taxon>
    </lineage>
</organism>
<evidence type="ECO:0000313" key="6">
    <source>
        <dbReference type="Ensembl" id="ENSFHEP00000017594.1"/>
    </source>
</evidence>
<keyword evidence="3" id="KW-0862">Zinc</keyword>
<evidence type="ECO:0000256" key="1">
    <source>
        <dbReference type="ARBA" id="ARBA00022723"/>
    </source>
</evidence>
<dbReference type="PROSITE" id="PS00518">
    <property type="entry name" value="ZF_RING_1"/>
    <property type="match status" value="1"/>
</dbReference>
<proteinExistence type="predicted"/>
<reference evidence="6" key="1">
    <citation type="submission" date="2025-08" db="UniProtKB">
        <authorList>
            <consortium name="Ensembl"/>
        </authorList>
    </citation>
    <scope>IDENTIFICATION</scope>
</reference>
<dbReference type="SUPFAM" id="SSF57850">
    <property type="entry name" value="RING/U-box"/>
    <property type="match status" value="1"/>
</dbReference>
<name>A0A3Q2PWE4_FUNHE</name>
<dbReference type="AlphaFoldDB" id="A0A3Q2PWE4"/>
<feature type="domain" description="RING-type" evidence="5">
    <location>
        <begin position="15"/>
        <end position="58"/>
    </location>
</feature>
<dbReference type="InterPro" id="IPR001841">
    <property type="entry name" value="Znf_RING"/>
</dbReference>
<dbReference type="PANTHER" id="PTHR25465">
    <property type="entry name" value="B-BOX DOMAIN CONTAINING"/>
    <property type="match status" value="1"/>
</dbReference>